<dbReference type="InterPro" id="IPR029063">
    <property type="entry name" value="SAM-dependent_MTases_sf"/>
</dbReference>
<dbReference type="PANTHER" id="PTHR43619">
    <property type="entry name" value="S-ADENOSYL-L-METHIONINE-DEPENDENT METHYLTRANSFERASE YKTD-RELATED"/>
    <property type="match status" value="1"/>
</dbReference>
<dbReference type="PANTHER" id="PTHR43619:SF2">
    <property type="entry name" value="S-ADENOSYL-L-METHIONINE-DEPENDENT METHYLTRANSFERASES SUPERFAMILY PROTEIN"/>
    <property type="match status" value="1"/>
</dbReference>
<dbReference type="RefSeq" id="WP_141952099.1">
    <property type="nucleotide sequence ID" value="NZ_VFOZ01000001.1"/>
</dbReference>
<evidence type="ECO:0000256" key="2">
    <source>
        <dbReference type="ARBA" id="ARBA00022679"/>
    </source>
</evidence>
<keyword evidence="4" id="KW-1185">Reference proteome</keyword>
<dbReference type="AlphaFoldDB" id="A0A543CC27"/>
<dbReference type="InterPro" id="IPR007213">
    <property type="entry name" value="Ppm1/Ppm2/Tcmp"/>
</dbReference>
<dbReference type="SUPFAM" id="SSF53335">
    <property type="entry name" value="S-adenosyl-L-methionine-dependent methyltransferases"/>
    <property type="match status" value="1"/>
</dbReference>
<gene>
    <name evidence="3" type="ORF">FB559_0115</name>
</gene>
<evidence type="ECO:0000313" key="4">
    <source>
        <dbReference type="Proteomes" id="UP000316096"/>
    </source>
</evidence>
<keyword evidence="1 3" id="KW-0489">Methyltransferase</keyword>
<proteinExistence type="predicted"/>
<dbReference type="Pfam" id="PF04072">
    <property type="entry name" value="LCM"/>
    <property type="match status" value="1"/>
</dbReference>
<dbReference type="Gene3D" id="3.40.50.150">
    <property type="entry name" value="Vaccinia Virus protein VP39"/>
    <property type="match status" value="1"/>
</dbReference>
<name>A0A543CC27_9ACTN</name>
<reference evidence="3 4" key="1">
    <citation type="submission" date="2019-06" db="EMBL/GenBank/DDBJ databases">
        <title>Sequencing the genomes of 1000 actinobacteria strains.</title>
        <authorList>
            <person name="Klenk H.-P."/>
        </authorList>
    </citation>
    <scope>NUCLEOTIDE SEQUENCE [LARGE SCALE GENOMIC DNA]</scope>
    <source>
        <strain evidence="3 4">DSM 102200</strain>
    </source>
</reference>
<keyword evidence="2 3" id="KW-0808">Transferase</keyword>
<evidence type="ECO:0000313" key="3">
    <source>
        <dbReference type="EMBL" id="TQL94637.1"/>
    </source>
</evidence>
<comment type="caution">
    <text evidence="3">The sequence shown here is derived from an EMBL/GenBank/DDBJ whole genome shotgun (WGS) entry which is preliminary data.</text>
</comment>
<sequence length="272" mass="30880">MTEKIKVELDGVPGTLLWNLYHRAAEARRPDAVLEDPRAIELVDSIDFPFERFGEPRMAQWHALRVLCFDRAVGRFLQAHPDGVVVALGEGLETQFWRIDNGRVRWLTVDLPETVEVRRRLLPDDPPRRRTLPGSALDLTWMDEVDASAGVLITTQGLLMYLQPEEVRSLIAACAERFPGGTLVFDAVPHALAERSRREDLDTGAAYRAPAWHWSLDPGEHDKVMEYSPKIAGTRDLRYPRGRGLFALAPWVGYVPLIRRLRMPIVEVRFAG</sequence>
<dbReference type="EMBL" id="VFOZ01000001">
    <property type="protein sequence ID" value="TQL94637.1"/>
    <property type="molecule type" value="Genomic_DNA"/>
</dbReference>
<dbReference type="OrthoDB" id="9800233at2"/>
<dbReference type="GO" id="GO:0008168">
    <property type="term" value="F:methyltransferase activity"/>
    <property type="evidence" value="ECO:0007669"/>
    <property type="project" value="UniProtKB-KW"/>
</dbReference>
<organism evidence="3 4">
    <name type="scientific">Actinoallomurus bryophytorum</name>
    <dbReference type="NCBI Taxonomy" id="1490222"/>
    <lineage>
        <taxon>Bacteria</taxon>
        <taxon>Bacillati</taxon>
        <taxon>Actinomycetota</taxon>
        <taxon>Actinomycetes</taxon>
        <taxon>Streptosporangiales</taxon>
        <taxon>Thermomonosporaceae</taxon>
        <taxon>Actinoallomurus</taxon>
    </lineage>
</organism>
<evidence type="ECO:0000256" key="1">
    <source>
        <dbReference type="ARBA" id="ARBA00022603"/>
    </source>
</evidence>
<dbReference type="Proteomes" id="UP000316096">
    <property type="component" value="Unassembled WGS sequence"/>
</dbReference>
<accession>A0A543CC27</accession>
<protein>
    <submittedName>
        <fullName evidence="3">O-methyltransferase involved in polyketide biosynthesis</fullName>
    </submittedName>
</protein>
<dbReference type="GO" id="GO:0032259">
    <property type="term" value="P:methylation"/>
    <property type="evidence" value="ECO:0007669"/>
    <property type="project" value="UniProtKB-KW"/>
</dbReference>